<dbReference type="EMBL" id="ABEU02000006">
    <property type="status" value="NOT_ANNOTATED_CDS"/>
    <property type="molecule type" value="Genomic_DNA"/>
</dbReference>
<protein>
    <recommendedName>
        <fullName evidence="3">COI1 F-box domain-containing protein</fullName>
    </recommendedName>
</protein>
<dbReference type="AlphaFoldDB" id="A0A7I4E2E3"/>
<evidence type="ECO:0008006" key="3">
    <source>
        <dbReference type="Google" id="ProtNLM"/>
    </source>
</evidence>
<evidence type="ECO:0000313" key="2">
    <source>
        <dbReference type="Proteomes" id="UP000006727"/>
    </source>
</evidence>
<reference evidence="1 2" key="2">
    <citation type="journal article" date="2018" name="Plant J.">
        <title>The Physcomitrella patens chromosome-scale assembly reveals moss genome structure and evolution.</title>
        <authorList>
            <person name="Lang D."/>
            <person name="Ullrich K.K."/>
            <person name="Murat F."/>
            <person name="Fuchs J."/>
            <person name="Jenkins J."/>
            <person name="Haas F.B."/>
            <person name="Piednoel M."/>
            <person name="Gundlach H."/>
            <person name="Van Bel M."/>
            <person name="Meyberg R."/>
            <person name="Vives C."/>
            <person name="Morata J."/>
            <person name="Symeonidi A."/>
            <person name="Hiss M."/>
            <person name="Muchero W."/>
            <person name="Kamisugi Y."/>
            <person name="Saleh O."/>
            <person name="Blanc G."/>
            <person name="Decker E.L."/>
            <person name="van Gessel N."/>
            <person name="Grimwood J."/>
            <person name="Hayes R.D."/>
            <person name="Graham S.W."/>
            <person name="Gunter L.E."/>
            <person name="McDaniel S.F."/>
            <person name="Hoernstein S.N.W."/>
            <person name="Larsson A."/>
            <person name="Li F.W."/>
            <person name="Perroud P.F."/>
            <person name="Phillips J."/>
            <person name="Ranjan P."/>
            <person name="Rokshar D.S."/>
            <person name="Rothfels C.J."/>
            <person name="Schneider L."/>
            <person name="Shu S."/>
            <person name="Stevenson D.W."/>
            <person name="Thummler F."/>
            <person name="Tillich M."/>
            <person name="Villarreal Aguilar J.C."/>
            <person name="Widiez T."/>
            <person name="Wong G.K."/>
            <person name="Wymore A."/>
            <person name="Zhang Y."/>
            <person name="Zimmer A.D."/>
            <person name="Quatrano R.S."/>
            <person name="Mayer K.F.X."/>
            <person name="Goodstein D."/>
            <person name="Casacuberta J.M."/>
            <person name="Vandepoele K."/>
            <person name="Reski R."/>
            <person name="Cuming A.C."/>
            <person name="Tuskan G.A."/>
            <person name="Maumus F."/>
            <person name="Salse J."/>
            <person name="Schmutz J."/>
            <person name="Rensing S.A."/>
        </authorList>
    </citation>
    <scope>NUCLEOTIDE SEQUENCE [LARGE SCALE GENOMIC DNA]</scope>
    <source>
        <strain evidence="1 2">cv. Gransden 2004</strain>
    </source>
</reference>
<evidence type="ECO:0000313" key="1">
    <source>
        <dbReference type="EnsemblPlants" id="Pp3c6_5650V3.2"/>
    </source>
</evidence>
<dbReference type="InterPro" id="IPR032675">
    <property type="entry name" value="LRR_dom_sf"/>
</dbReference>
<accession>A0A7I4E2E3</accession>
<dbReference type="InParanoid" id="A0A7I4E2E3"/>
<dbReference type="Proteomes" id="UP000006727">
    <property type="component" value="Chromosome 6"/>
</dbReference>
<sequence>MRSRHRVVMNYKDDSNDIALNNFSDIWLRFLVKGCQRLESLSLLWCCAVSSHDLVIVANACRDLKVLDLQDCYVRDQGLKIIGIYYKEQKELNLYFCERINDINIVEIIEDCRKSL</sequence>
<dbReference type="Gramene" id="Pp3c6_5650V3.2">
    <property type="protein sequence ID" value="Pp3c6_5650V3.2"/>
    <property type="gene ID" value="Pp3c6_5650"/>
</dbReference>
<dbReference type="SUPFAM" id="SSF52047">
    <property type="entry name" value="RNI-like"/>
    <property type="match status" value="1"/>
</dbReference>
<name>A0A7I4E2E3_PHYPA</name>
<proteinExistence type="predicted"/>
<dbReference type="Gene3D" id="3.80.10.10">
    <property type="entry name" value="Ribonuclease Inhibitor"/>
    <property type="match status" value="1"/>
</dbReference>
<dbReference type="EnsemblPlants" id="Pp3c6_5650V3.2">
    <property type="protein sequence ID" value="Pp3c6_5650V3.2"/>
    <property type="gene ID" value="Pp3c6_5650"/>
</dbReference>
<organism evidence="1 2">
    <name type="scientific">Physcomitrium patens</name>
    <name type="common">Spreading-leaved earth moss</name>
    <name type="synonym">Physcomitrella patens</name>
    <dbReference type="NCBI Taxonomy" id="3218"/>
    <lineage>
        <taxon>Eukaryota</taxon>
        <taxon>Viridiplantae</taxon>
        <taxon>Streptophyta</taxon>
        <taxon>Embryophyta</taxon>
        <taxon>Bryophyta</taxon>
        <taxon>Bryophytina</taxon>
        <taxon>Bryopsida</taxon>
        <taxon>Funariidae</taxon>
        <taxon>Funariales</taxon>
        <taxon>Funariaceae</taxon>
        <taxon>Physcomitrium</taxon>
    </lineage>
</organism>
<reference evidence="1" key="3">
    <citation type="submission" date="2020-12" db="UniProtKB">
        <authorList>
            <consortium name="EnsemblPlants"/>
        </authorList>
    </citation>
    <scope>IDENTIFICATION</scope>
</reference>
<reference evidence="1 2" key="1">
    <citation type="journal article" date="2008" name="Science">
        <title>The Physcomitrella genome reveals evolutionary insights into the conquest of land by plants.</title>
        <authorList>
            <person name="Rensing S."/>
            <person name="Lang D."/>
            <person name="Zimmer A."/>
            <person name="Terry A."/>
            <person name="Salamov A."/>
            <person name="Shapiro H."/>
            <person name="Nishiyama T."/>
            <person name="Perroud P.-F."/>
            <person name="Lindquist E."/>
            <person name="Kamisugi Y."/>
            <person name="Tanahashi T."/>
            <person name="Sakakibara K."/>
            <person name="Fujita T."/>
            <person name="Oishi K."/>
            <person name="Shin-I T."/>
            <person name="Kuroki Y."/>
            <person name="Toyoda A."/>
            <person name="Suzuki Y."/>
            <person name="Hashimoto A."/>
            <person name="Yamaguchi K."/>
            <person name="Sugano A."/>
            <person name="Kohara Y."/>
            <person name="Fujiyama A."/>
            <person name="Anterola A."/>
            <person name="Aoki S."/>
            <person name="Ashton N."/>
            <person name="Barbazuk W.B."/>
            <person name="Barker E."/>
            <person name="Bennetzen J."/>
            <person name="Bezanilla M."/>
            <person name="Blankenship R."/>
            <person name="Cho S.H."/>
            <person name="Dutcher S."/>
            <person name="Estelle M."/>
            <person name="Fawcett J.A."/>
            <person name="Gundlach H."/>
            <person name="Hanada K."/>
            <person name="Heyl A."/>
            <person name="Hicks K.A."/>
            <person name="Hugh J."/>
            <person name="Lohr M."/>
            <person name="Mayer K."/>
            <person name="Melkozernov A."/>
            <person name="Murata T."/>
            <person name="Nelson D."/>
            <person name="Pils B."/>
            <person name="Prigge M."/>
            <person name="Reiss B."/>
            <person name="Renner T."/>
            <person name="Rombauts S."/>
            <person name="Rushton P."/>
            <person name="Sanderfoot A."/>
            <person name="Schween G."/>
            <person name="Shiu S.-H."/>
            <person name="Stueber K."/>
            <person name="Theodoulou F.L."/>
            <person name="Tu H."/>
            <person name="Van de Peer Y."/>
            <person name="Verrier P.J."/>
            <person name="Waters E."/>
            <person name="Wood A."/>
            <person name="Yang L."/>
            <person name="Cove D."/>
            <person name="Cuming A."/>
            <person name="Hasebe M."/>
            <person name="Lucas S."/>
            <person name="Mishler D.B."/>
            <person name="Reski R."/>
            <person name="Grigoriev I."/>
            <person name="Quatrano R.S."/>
            <person name="Boore J.L."/>
        </authorList>
    </citation>
    <scope>NUCLEOTIDE SEQUENCE [LARGE SCALE GENOMIC DNA]</scope>
    <source>
        <strain evidence="1 2">cv. Gransden 2004</strain>
    </source>
</reference>
<keyword evidence="2" id="KW-1185">Reference proteome</keyword>